<dbReference type="InterPro" id="IPR016071">
    <property type="entry name" value="Staphylococal_nuclease_OB-fold"/>
</dbReference>
<dbReference type="Gene3D" id="2.40.50.90">
    <property type="match status" value="1"/>
</dbReference>
<reference evidence="4" key="1">
    <citation type="journal article" date="2019" name="Int. J. Syst. Evol. Microbiol.">
        <title>The Global Catalogue of Microorganisms (GCM) 10K type strain sequencing project: providing services to taxonomists for standard genome sequencing and annotation.</title>
        <authorList>
            <consortium name="The Broad Institute Genomics Platform"/>
            <consortium name="The Broad Institute Genome Sequencing Center for Infectious Disease"/>
            <person name="Wu L."/>
            <person name="Ma J."/>
        </authorList>
    </citation>
    <scope>NUCLEOTIDE SEQUENCE [LARGE SCALE GENOMIC DNA]</scope>
    <source>
        <strain evidence="4">JCM 16544</strain>
    </source>
</reference>
<dbReference type="SUPFAM" id="SSF50199">
    <property type="entry name" value="Staphylococcal nuclease"/>
    <property type="match status" value="1"/>
</dbReference>
<dbReference type="PROSITE" id="PS51257">
    <property type="entry name" value="PROKAR_LIPOPROTEIN"/>
    <property type="match status" value="1"/>
</dbReference>
<dbReference type="PROSITE" id="PS50830">
    <property type="entry name" value="TNASE_3"/>
    <property type="match status" value="1"/>
</dbReference>
<proteinExistence type="predicted"/>
<dbReference type="SMART" id="SM00318">
    <property type="entry name" value="SNc"/>
    <property type="match status" value="1"/>
</dbReference>
<keyword evidence="4" id="KW-1185">Reference proteome</keyword>
<evidence type="ECO:0000313" key="4">
    <source>
        <dbReference type="Proteomes" id="UP001501697"/>
    </source>
</evidence>
<keyword evidence="1" id="KW-0732">Signal</keyword>
<feature type="signal peptide" evidence="1">
    <location>
        <begin position="1"/>
        <end position="26"/>
    </location>
</feature>
<dbReference type="EMBL" id="BAAAYU010000005">
    <property type="protein sequence ID" value="GAA3633907.1"/>
    <property type="molecule type" value="Genomic_DNA"/>
</dbReference>
<organism evidence="3 4">
    <name type="scientific">Microbacterium awajiense</name>
    <dbReference type="NCBI Taxonomy" id="415214"/>
    <lineage>
        <taxon>Bacteria</taxon>
        <taxon>Bacillati</taxon>
        <taxon>Actinomycetota</taxon>
        <taxon>Actinomycetes</taxon>
        <taxon>Micrococcales</taxon>
        <taxon>Microbacteriaceae</taxon>
        <taxon>Microbacterium</taxon>
    </lineage>
</organism>
<evidence type="ECO:0000256" key="1">
    <source>
        <dbReference type="SAM" id="SignalP"/>
    </source>
</evidence>
<feature type="chain" id="PRO_5046139100" description="TNase-like domain-containing protein" evidence="1">
    <location>
        <begin position="27"/>
        <end position="193"/>
    </location>
</feature>
<protein>
    <recommendedName>
        <fullName evidence="2">TNase-like domain-containing protein</fullName>
    </recommendedName>
</protein>
<gene>
    <name evidence="3" type="ORF">GCM10022200_16370</name>
</gene>
<evidence type="ECO:0000259" key="2">
    <source>
        <dbReference type="PROSITE" id="PS50830"/>
    </source>
</evidence>
<comment type="caution">
    <text evidence="3">The sequence shown here is derived from an EMBL/GenBank/DDBJ whole genome shotgun (WGS) entry which is preliminary data.</text>
</comment>
<dbReference type="Pfam" id="PF00565">
    <property type="entry name" value="SNase"/>
    <property type="match status" value="1"/>
</dbReference>
<dbReference type="RefSeq" id="WP_344737507.1">
    <property type="nucleotide sequence ID" value="NZ_BAAAYU010000005.1"/>
</dbReference>
<name>A0ABP7AJT3_9MICO</name>
<feature type="domain" description="TNase-like" evidence="2">
    <location>
        <begin position="53"/>
        <end position="191"/>
    </location>
</feature>
<sequence length="193" mass="20253">MTRSAITRAGIAATVLLIAGAVGLSACTATIGEVQDADPPAPAASEAPDLPADAFAMIVESVHDGDTLRAHVTRPNDVVTDTGSTRVRLLGIDTPEISPDLECWGSQATAVLEEFAPPGATIWASPDVEVRDQYDRHLLYLWTADGTFINAELVAQGAARVEVYAPNVLYEPLLRDLEADAQSAGVGRWGACG</sequence>
<accession>A0ABP7AJT3</accession>
<evidence type="ECO:0000313" key="3">
    <source>
        <dbReference type="EMBL" id="GAA3633907.1"/>
    </source>
</evidence>
<dbReference type="InterPro" id="IPR035437">
    <property type="entry name" value="SNase_OB-fold_sf"/>
</dbReference>
<dbReference type="Proteomes" id="UP001501697">
    <property type="component" value="Unassembled WGS sequence"/>
</dbReference>